<dbReference type="InterPro" id="IPR000537">
    <property type="entry name" value="UbiA_prenyltransferase"/>
</dbReference>
<dbReference type="Gene3D" id="1.10.357.140">
    <property type="entry name" value="UbiA prenyltransferase"/>
    <property type="match status" value="1"/>
</dbReference>
<dbReference type="RefSeq" id="WP_093396057.1">
    <property type="nucleotide sequence ID" value="NZ_LT629736.1"/>
</dbReference>
<dbReference type="InterPro" id="IPR039653">
    <property type="entry name" value="Prenyltransferase"/>
</dbReference>
<dbReference type="FunFam" id="1.10.357.140:FF:000002">
    <property type="entry name" value="4-hydroxybenzoate octaprenyltransferase"/>
    <property type="match status" value="1"/>
</dbReference>
<dbReference type="UniPathway" id="UPA00232"/>
<dbReference type="PROSITE" id="PS00943">
    <property type="entry name" value="UBIA"/>
    <property type="match status" value="1"/>
</dbReference>
<dbReference type="EC" id="2.5.1.39" evidence="12 13"/>
<dbReference type="GO" id="GO:0006744">
    <property type="term" value="P:ubiquinone biosynthetic process"/>
    <property type="evidence" value="ECO:0007669"/>
    <property type="project" value="UniProtKB-UniRule"/>
</dbReference>
<evidence type="ECO:0000256" key="3">
    <source>
        <dbReference type="ARBA" id="ARBA00005985"/>
    </source>
</evidence>
<dbReference type="EMBL" id="LT629736">
    <property type="protein sequence ID" value="SDT08768.1"/>
    <property type="molecule type" value="Genomic_DNA"/>
</dbReference>
<keyword evidence="11 12" id="KW-0472">Membrane</keyword>
<dbReference type="NCBIfam" id="TIGR01474">
    <property type="entry name" value="ubiA_proteo"/>
    <property type="match status" value="1"/>
</dbReference>
<comment type="cofactor">
    <cofactor evidence="1 12">
        <name>Mg(2+)</name>
        <dbReference type="ChEBI" id="CHEBI:18420"/>
    </cofactor>
</comment>
<comment type="subcellular location">
    <subcellularLocation>
        <location evidence="12">Cell inner membrane</location>
        <topology evidence="12">Multi-pass membrane protein</topology>
    </subcellularLocation>
    <subcellularLocation>
        <location evidence="2">Membrane</location>
        <topology evidence="2">Multi-pass membrane protein</topology>
    </subcellularLocation>
</comment>
<keyword evidence="9 12" id="KW-0460">Magnesium</keyword>
<keyword evidence="7 12" id="KW-0831">Ubiquinone biosynthesis</keyword>
<dbReference type="Pfam" id="PF01040">
    <property type="entry name" value="UbiA"/>
    <property type="match status" value="1"/>
</dbReference>
<evidence type="ECO:0000256" key="6">
    <source>
        <dbReference type="ARBA" id="ARBA00022679"/>
    </source>
</evidence>
<evidence type="ECO:0000256" key="11">
    <source>
        <dbReference type="ARBA" id="ARBA00023136"/>
    </source>
</evidence>
<dbReference type="OrthoDB" id="9782418at2"/>
<comment type="catalytic activity">
    <reaction evidence="12">
        <text>all-trans-octaprenyl diphosphate + 4-hydroxybenzoate = 4-hydroxy-3-(all-trans-octaprenyl)benzoate + diphosphate</text>
        <dbReference type="Rhea" id="RHEA:27782"/>
        <dbReference type="ChEBI" id="CHEBI:1617"/>
        <dbReference type="ChEBI" id="CHEBI:17879"/>
        <dbReference type="ChEBI" id="CHEBI:33019"/>
        <dbReference type="ChEBI" id="CHEBI:57711"/>
        <dbReference type="EC" id="2.5.1.39"/>
    </reaction>
</comment>
<feature type="transmembrane region" description="Helical" evidence="12">
    <location>
        <begin position="29"/>
        <end position="49"/>
    </location>
</feature>
<evidence type="ECO:0000313" key="15">
    <source>
        <dbReference type="Proteomes" id="UP000243207"/>
    </source>
</evidence>
<keyword evidence="5 12" id="KW-0997">Cell inner membrane</keyword>
<comment type="function">
    <text evidence="12">Catalyzes the prenylation of para-hydroxybenzoate (PHB) with an all-trans polyprenyl group. Mediates the second step in the final reaction sequence of ubiquinone-8 (UQ-8) biosynthesis, which is the condensation of the polyisoprenoid side chain with PHB, generating the first membrane-bound Q intermediate 3-octaprenyl-4-hydroxybenzoate.</text>
</comment>
<dbReference type="PANTHER" id="PTHR11048:SF28">
    <property type="entry name" value="4-HYDROXYBENZOATE POLYPRENYLTRANSFERASE, MITOCHONDRIAL"/>
    <property type="match status" value="1"/>
</dbReference>
<evidence type="ECO:0000256" key="4">
    <source>
        <dbReference type="ARBA" id="ARBA00022475"/>
    </source>
</evidence>
<dbReference type="Gene3D" id="1.20.120.1780">
    <property type="entry name" value="UbiA prenyltransferase"/>
    <property type="match status" value="1"/>
</dbReference>
<feature type="transmembrane region" description="Helical" evidence="12">
    <location>
        <begin position="241"/>
        <end position="263"/>
    </location>
</feature>
<dbReference type="PANTHER" id="PTHR11048">
    <property type="entry name" value="PRENYLTRANSFERASES"/>
    <property type="match status" value="1"/>
</dbReference>
<dbReference type="InterPro" id="IPR006370">
    <property type="entry name" value="HB_polyprenyltransferase-like"/>
</dbReference>
<evidence type="ECO:0000256" key="7">
    <source>
        <dbReference type="ARBA" id="ARBA00022688"/>
    </source>
</evidence>
<feature type="transmembrane region" description="Helical" evidence="12">
    <location>
        <begin position="170"/>
        <end position="189"/>
    </location>
</feature>
<keyword evidence="8 12" id="KW-0812">Transmembrane</keyword>
<evidence type="ECO:0000256" key="12">
    <source>
        <dbReference type="HAMAP-Rule" id="MF_01635"/>
    </source>
</evidence>
<dbReference type="InterPro" id="IPR030470">
    <property type="entry name" value="UbiA_prenylTrfase_CS"/>
</dbReference>
<dbReference type="HAMAP" id="MF_01635">
    <property type="entry name" value="UbiA"/>
    <property type="match status" value="1"/>
</dbReference>
<sequence length="296" mass="33279">MLGLLIKPLRRVHPRADDFIQLMRLDRPIGTYLLLWPTLWALWLAAEGVPDLKNLVIFVLGVICMRAAGCVINDYADRNFDGHVSRTRQRPLATGRVTPREALILFAILVAISAVLVLFTNALTIKLAFGGIALATLYPFCKRFTFYPQVVLGAAFSWAIPMAFTAQAEALPAAMWLVFLANLIWTVAYDTEYAMCDREDDLRIGIKSTAILFGEADRAIIALLQGLTLVCLVLVGQRFDLGPFFYVGLGTMLLSFAWQHWLIREREPHACFNAFLSNHWSGLLVFIGLALDYWIR</sequence>
<evidence type="ECO:0000256" key="8">
    <source>
        <dbReference type="ARBA" id="ARBA00022692"/>
    </source>
</evidence>
<proteinExistence type="inferred from homology"/>
<name>A0A1H1XHQ2_9GAMM</name>
<dbReference type="GO" id="GO:0005886">
    <property type="term" value="C:plasma membrane"/>
    <property type="evidence" value="ECO:0007669"/>
    <property type="project" value="UniProtKB-SubCell"/>
</dbReference>
<keyword evidence="10 12" id="KW-1133">Transmembrane helix</keyword>
<feature type="transmembrane region" description="Helical" evidence="12">
    <location>
        <begin position="97"/>
        <end position="119"/>
    </location>
</feature>
<dbReference type="GO" id="GO:0008412">
    <property type="term" value="F:4-hydroxybenzoate polyprenyltransferase activity"/>
    <property type="evidence" value="ECO:0007669"/>
    <property type="project" value="UniProtKB-UniRule"/>
</dbReference>
<dbReference type="Proteomes" id="UP000243207">
    <property type="component" value="Chromosome I"/>
</dbReference>
<dbReference type="AlphaFoldDB" id="A0A1H1XHQ2"/>
<feature type="transmembrane region" description="Helical" evidence="12">
    <location>
        <begin position="210"/>
        <end position="235"/>
    </location>
</feature>
<feature type="transmembrane region" description="Helical" evidence="12">
    <location>
        <begin position="146"/>
        <end position="164"/>
    </location>
</feature>
<keyword evidence="6 12" id="KW-0808">Transferase</keyword>
<gene>
    <name evidence="12" type="primary">ubiA</name>
    <name evidence="14" type="ORF">SAMN05216421_2865</name>
</gene>
<dbReference type="STRING" id="487184.SAMN05216421_2865"/>
<evidence type="ECO:0000256" key="10">
    <source>
        <dbReference type="ARBA" id="ARBA00022989"/>
    </source>
</evidence>
<reference evidence="15" key="1">
    <citation type="submission" date="2016-10" db="EMBL/GenBank/DDBJ databases">
        <authorList>
            <person name="Varghese N."/>
            <person name="Submissions S."/>
        </authorList>
    </citation>
    <scope>NUCLEOTIDE SEQUENCE [LARGE SCALE GENOMIC DNA]</scope>
    <source>
        <strain evidence="15">NRRL B-51270</strain>
    </source>
</reference>
<evidence type="ECO:0000256" key="9">
    <source>
        <dbReference type="ARBA" id="ARBA00022842"/>
    </source>
</evidence>
<comment type="similarity">
    <text evidence="3 12">Belongs to the UbiA prenyltransferase family.</text>
</comment>
<keyword evidence="4 12" id="KW-1003">Cell membrane</keyword>
<evidence type="ECO:0000256" key="2">
    <source>
        <dbReference type="ARBA" id="ARBA00004141"/>
    </source>
</evidence>
<feature type="transmembrane region" description="Helical" evidence="12">
    <location>
        <begin position="55"/>
        <end position="76"/>
    </location>
</feature>
<evidence type="ECO:0000313" key="14">
    <source>
        <dbReference type="EMBL" id="SDT08768.1"/>
    </source>
</evidence>
<protein>
    <recommendedName>
        <fullName evidence="12 13">4-hydroxybenzoate octaprenyltransferase</fullName>
        <ecNumber evidence="12 13">2.5.1.39</ecNumber>
    </recommendedName>
    <alternativeName>
        <fullName evidence="12">4-HB polyprenyltransferase</fullName>
    </alternativeName>
</protein>
<accession>A0A1H1XHQ2</accession>
<dbReference type="CDD" id="cd13959">
    <property type="entry name" value="PT_UbiA_COQ2"/>
    <property type="match status" value="1"/>
</dbReference>
<dbReference type="FunFam" id="1.20.120.1780:FF:000001">
    <property type="entry name" value="4-hydroxybenzoate octaprenyltransferase"/>
    <property type="match status" value="1"/>
</dbReference>
<feature type="transmembrane region" description="Helical" evidence="12">
    <location>
        <begin position="275"/>
        <end position="295"/>
    </location>
</feature>
<comment type="pathway">
    <text evidence="12">Cofactor biosynthesis; ubiquinone biosynthesis.</text>
</comment>
<organism evidence="14 15">
    <name type="scientific">Halopseudomonas xinjiangensis</name>
    <dbReference type="NCBI Taxonomy" id="487184"/>
    <lineage>
        <taxon>Bacteria</taxon>
        <taxon>Pseudomonadati</taxon>
        <taxon>Pseudomonadota</taxon>
        <taxon>Gammaproteobacteria</taxon>
        <taxon>Pseudomonadales</taxon>
        <taxon>Pseudomonadaceae</taxon>
        <taxon>Halopseudomonas</taxon>
    </lineage>
</organism>
<keyword evidence="15" id="KW-1185">Reference proteome</keyword>
<dbReference type="InterPro" id="IPR044878">
    <property type="entry name" value="UbiA_sf"/>
</dbReference>
<evidence type="ECO:0000256" key="13">
    <source>
        <dbReference type="NCBIfam" id="TIGR01474"/>
    </source>
</evidence>
<evidence type="ECO:0000256" key="5">
    <source>
        <dbReference type="ARBA" id="ARBA00022519"/>
    </source>
</evidence>
<evidence type="ECO:0000256" key="1">
    <source>
        <dbReference type="ARBA" id="ARBA00001946"/>
    </source>
</evidence>